<evidence type="ECO:0000256" key="5">
    <source>
        <dbReference type="SAM" id="Phobius"/>
    </source>
</evidence>
<dbReference type="EMBL" id="JAMXHT010000006">
    <property type="protein sequence ID" value="MCO5400016.1"/>
    <property type="molecule type" value="Genomic_DNA"/>
</dbReference>
<feature type="transmembrane region" description="Helical" evidence="5">
    <location>
        <begin position="114"/>
        <end position="133"/>
    </location>
</feature>
<gene>
    <name evidence="7" type="primary">rrtA</name>
    <name evidence="7" type="ORF">NG900_17600</name>
</gene>
<feature type="transmembrane region" description="Helical" evidence="5">
    <location>
        <begin position="175"/>
        <end position="199"/>
    </location>
</feature>
<dbReference type="InterPro" id="IPR022764">
    <property type="entry name" value="Peptidase_S54_rhomboid_dom"/>
</dbReference>
<evidence type="ECO:0000259" key="6">
    <source>
        <dbReference type="Pfam" id="PF01694"/>
    </source>
</evidence>
<evidence type="ECO:0000313" key="8">
    <source>
        <dbReference type="Proteomes" id="UP001162811"/>
    </source>
</evidence>
<dbReference type="InterPro" id="IPR023826">
    <property type="entry name" value="Rhom-like_SP_proteobac"/>
</dbReference>
<keyword evidence="7" id="KW-0378">Hydrolase</keyword>
<feature type="transmembrane region" description="Helical" evidence="5">
    <location>
        <begin position="12"/>
        <end position="37"/>
    </location>
</feature>
<protein>
    <submittedName>
        <fullName evidence="7">Rhombosortase</fullName>
        <ecNumber evidence="7">3.4.21.-</ecNumber>
    </submittedName>
</protein>
<sequence>MSVSSHRRAHRHALHTWGACAGVAALSAAFSFVPWLYAVGLYQRDAVRAGQWWRIVTAMWVHLDAWHWLADAMAAAGLILLLARVLRPQVIAGALVACGVLVQIALLSQPAVQWYGGLSGALHGLAAWGGLRLLRPPAVDAEDRLSRWVGVALCVGVLVKVWLEQSWLSPIAYDPHWGFGVVRIAHAFGAGSGLLLWVLGEWRAEGRRRAQG</sequence>
<evidence type="ECO:0000256" key="1">
    <source>
        <dbReference type="ARBA" id="ARBA00004141"/>
    </source>
</evidence>
<keyword evidence="8" id="KW-1185">Reference proteome</keyword>
<keyword evidence="2 5" id="KW-0812">Transmembrane</keyword>
<dbReference type="SUPFAM" id="SSF144091">
    <property type="entry name" value="Rhomboid-like"/>
    <property type="match status" value="1"/>
</dbReference>
<feature type="transmembrane region" description="Helical" evidence="5">
    <location>
        <begin position="145"/>
        <end position="163"/>
    </location>
</feature>
<feature type="domain" description="Peptidase S54 rhomboid" evidence="6">
    <location>
        <begin position="50"/>
        <end position="197"/>
    </location>
</feature>
<dbReference type="NCBIfam" id="TIGR03902">
    <property type="entry name" value="rhom_GG_sort"/>
    <property type="match status" value="1"/>
</dbReference>
<evidence type="ECO:0000256" key="4">
    <source>
        <dbReference type="ARBA" id="ARBA00023136"/>
    </source>
</evidence>
<comment type="caution">
    <text evidence="7">The sequence shown here is derived from an EMBL/GenBank/DDBJ whole genome shotgun (WGS) entry which is preliminary data.</text>
</comment>
<dbReference type="EC" id="3.4.21.-" evidence="7"/>
<dbReference type="Proteomes" id="UP001162811">
    <property type="component" value="Unassembled WGS sequence"/>
</dbReference>
<feature type="transmembrane region" description="Helical" evidence="5">
    <location>
        <begin position="90"/>
        <end position="108"/>
    </location>
</feature>
<comment type="subcellular location">
    <subcellularLocation>
        <location evidence="1">Membrane</location>
        <topology evidence="1">Multi-pass membrane protein</topology>
    </subcellularLocation>
</comment>
<dbReference type="Gene3D" id="1.20.1540.10">
    <property type="entry name" value="Rhomboid-like"/>
    <property type="match status" value="1"/>
</dbReference>
<reference evidence="7" key="2">
    <citation type="journal article" date="2023" name="Front. Microbiol.">
        <title>Ralstonia chuxiongensis sp. nov., Ralstonia mojiangensis sp. nov., and Ralstonia soli sp. nov., isolated from tobacco fields, are three novel species in the family Burkholderiaceae.</title>
        <authorList>
            <person name="Lu C.H."/>
            <person name="Zhang Y.Y."/>
            <person name="Jiang N."/>
            <person name="Chen W."/>
            <person name="Shao X."/>
            <person name="Zhao Z.M."/>
            <person name="Lu W.L."/>
            <person name="Hu X."/>
            <person name="Xi Y.X."/>
            <person name="Zou S.Y."/>
            <person name="Wei Q.J."/>
            <person name="Lin Z.L."/>
            <person name="Gong L."/>
            <person name="Gai X.T."/>
            <person name="Zhang L.Q."/>
            <person name="Li J.Y."/>
            <person name="Jin Y."/>
            <person name="Xia Z.Y."/>
        </authorList>
    </citation>
    <scope>NUCLEOTIDE SEQUENCE</scope>
    <source>
        <strain evidence="7">21MJYT02-11</strain>
    </source>
</reference>
<keyword evidence="3 5" id="KW-1133">Transmembrane helix</keyword>
<dbReference type="RefSeq" id="WP_252682650.1">
    <property type="nucleotide sequence ID" value="NZ_JAMXHT010000006.1"/>
</dbReference>
<feature type="transmembrane region" description="Helical" evidence="5">
    <location>
        <begin position="65"/>
        <end position="83"/>
    </location>
</feature>
<dbReference type="Pfam" id="PF01694">
    <property type="entry name" value="Rhomboid"/>
    <property type="match status" value="1"/>
</dbReference>
<accession>A0ABT1ANV5</accession>
<evidence type="ECO:0000256" key="2">
    <source>
        <dbReference type="ARBA" id="ARBA00022692"/>
    </source>
</evidence>
<evidence type="ECO:0000256" key="3">
    <source>
        <dbReference type="ARBA" id="ARBA00022989"/>
    </source>
</evidence>
<dbReference type="GO" id="GO:0016787">
    <property type="term" value="F:hydrolase activity"/>
    <property type="evidence" value="ECO:0007669"/>
    <property type="project" value="UniProtKB-KW"/>
</dbReference>
<proteinExistence type="predicted"/>
<keyword evidence="4 5" id="KW-0472">Membrane</keyword>
<reference evidence="7" key="1">
    <citation type="submission" date="2022-06" db="EMBL/GenBank/DDBJ databases">
        <authorList>
            <person name="Lu C.-H."/>
        </authorList>
    </citation>
    <scope>NUCLEOTIDE SEQUENCE</scope>
    <source>
        <strain evidence="7">21MJYT02-11</strain>
    </source>
</reference>
<dbReference type="InterPro" id="IPR035952">
    <property type="entry name" value="Rhomboid-like_sf"/>
</dbReference>
<name>A0ABT1ANV5_9RALS</name>
<organism evidence="7 8">
    <name type="scientific">Ralstonia soli</name>
    <dbReference type="NCBI Taxonomy" id="2953896"/>
    <lineage>
        <taxon>Bacteria</taxon>
        <taxon>Pseudomonadati</taxon>
        <taxon>Pseudomonadota</taxon>
        <taxon>Betaproteobacteria</taxon>
        <taxon>Burkholderiales</taxon>
        <taxon>Burkholderiaceae</taxon>
        <taxon>Ralstonia</taxon>
    </lineage>
</organism>
<evidence type="ECO:0000313" key="7">
    <source>
        <dbReference type="EMBL" id="MCO5400016.1"/>
    </source>
</evidence>